<gene>
    <name evidence="7" type="ORF">BEI63_22340</name>
</gene>
<sequence length="869" mass="96013">MKKEEWNKKDRKLLAGAAFLVLLIVVLAGGLFVFQSHRKNGDISSAMAEALQAEDFPCLSGEDGKIQATSEVAADVLEKLPESMGKEERIAAVRDALYKAGLGLSQEEAAELAEWLADFYLKEKGSVAAELQQGESPGFGAENTWAEQMKQDLANIFAYLTQLDHTLTQHKEEILNLSATQEGGYGKVADDLKDLQLTVTDLMEQFAAYEKNYSGGQVITAEEFGNIRMKLEQVQKEIGTAQSELTDTLQALDSNNAKGQESIKNRIHQLEASARDHLDEVNKNITKILGDLKKADEEQNGELTIKLQEFQEELNAQMAETERNLTDHVEEAREEILSKIGESGQILEQGINAGVNQLLTSLDSVHSDISDTQQEIKEVLQDMEKASADRMEEMLSRFTGINEKLGQIHSAMGNTHKEIKGMMESLQALERGNQQELLAMLANMDISFSEQNSGNLEQLILTLQTQTEGIQEWFENLNSNVSRNFEDLTDTVTGIEQSAATNKEEMLNGFNQNFSELSTSLGNASQAAASNKEEILNRLTDLENSTSANFSQLRQEVQAVFQRASDGKQLMASTLLAKNVSIPQDATFQEFYDAILRVEQQLVIGVEEVPGTISYEYHYHTGDSVNGGGCYSKKLYHQHSPECYTKAACTVTIHANGGFWSCGDTWCGCHGNVHIIHQNVIRKHSSCGAADNYGEITFTEYHGPGMDGLSGYNNSMHTYDRLSCGKTNATFVGWDAGCGFVDGQIIGAHIMYDSGAHMAALSSQVMAVENTYIPKRYEDYVTDPNSGNVNLEGDKTKPEGQEEENSETLPEETAEETEAETIQEETAEETEIIERESEATSPPAEEIEATSVEHQTENTESEESNMIME</sequence>
<proteinExistence type="predicted"/>
<dbReference type="Gene3D" id="1.20.5.1230">
    <property type="entry name" value="Apolipoprotein A-I"/>
    <property type="match status" value="1"/>
</dbReference>
<evidence type="ECO:0000313" key="8">
    <source>
        <dbReference type="Proteomes" id="UP000094869"/>
    </source>
</evidence>
<evidence type="ECO:0000313" key="7">
    <source>
        <dbReference type="EMBL" id="ODR49865.1"/>
    </source>
</evidence>
<feature type="compositionally biased region" description="Acidic residues" evidence="6">
    <location>
        <begin position="801"/>
        <end position="831"/>
    </location>
</feature>
<dbReference type="SUPFAM" id="SSF58113">
    <property type="entry name" value="Apolipoprotein A-I"/>
    <property type="match status" value="1"/>
</dbReference>
<feature type="region of interest" description="Disordered" evidence="6">
    <location>
        <begin position="778"/>
        <end position="869"/>
    </location>
</feature>
<evidence type="ECO:0000256" key="5">
    <source>
        <dbReference type="SAM" id="Coils"/>
    </source>
</evidence>
<keyword evidence="3" id="KW-0505">Motor protein</keyword>
<evidence type="ECO:0000256" key="1">
    <source>
        <dbReference type="ARBA" id="ARBA00004245"/>
    </source>
</evidence>
<accession>A0ABX3AE19</accession>
<dbReference type="PANTHER" id="PTHR47970">
    <property type="entry name" value="KINESIN-LIKE PROTEIN KIF11"/>
    <property type="match status" value="1"/>
</dbReference>
<dbReference type="Proteomes" id="UP000094869">
    <property type="component" value="Unassembled WGS sequence"/>
</dbReference>
<name>A0ABX3AE19_9FIRM</name>
<dbReference type="EMBL" id="MEHD01000036">
    <property type="protein sequence ID" value="ODR49865.1"/>
    <property type="molecule type" value="Genomic_DNA"/>
</dbReference>
<evidence type="ECO:0008006" key="9">
    <source>
        <dbReference type="Google" id="ProtNLM"/>
    </source>
</evidence>
<dbReference type="RefSeq" id="WP_069410803.1">
    <property type="nucleotide sequence ID" value="NZ_DAWDRA010000691.1"/>
</dbReference>
<keyword evidence="8" id="KW-1185">Reference proteome</keyword>
<keyword evidence="2" id="KW-0963">Cytoplasm</keyword>
<dbReference type="PANTHER" id="PTHR47970:SF12">
    <property type="entry name" value="KINESIN FAMILY MEMBER 11"/>
    <property type="match status" value="1"/>
</dbReference>
<reference evidence="7 8" key="1">
    <citation type="submission" date="2016-08" db="EMBL/GenBank/DDBJ databases">
        <title>Characterization of Isolates of Eisenbergiella tayi Derived from Blood Cultures, Using Whole Genome Sequencing.</title>
        <authorList>
            <person name="Bernier A.-M."/>
            <person name="Burdz T."/>
            <person name="Wiebe D."/>
            <person name="Bernard K."/>
        </authorList>
    </citation>
    <scope>NUCLEOTIDE SEQUENCE [LARGE SCALE GENOMIC DNA]</scope>
    <source>
        <strain evidence="7 8">NML120146</strain>
    </source>
</reference>
<evidence type="ECO:0000256" key="6">
    <source>
        <dbReference type="SAM" id="MobiDB-lite"/>
    </source>
</evidence>
<organism evidence="7 8">
    <name type="scientific">Eisenbergiella tayi</name>
    <dbReference type="NCBI Taxonomy" id="1432052"/>
    <lineage>
        <taxon>Bacteria</taxon>
        <taxon>Bacillati</taxon>
        <taxon>Bacillota</taxon>
        <taxon>Clostridia</taxon>
        <taxon>Lachnospirales</taxon>
        <taxon>Lachnospiraceae</taxon>
        <taxon>Eisenbergiella</taxon>
    </lineage>
</organism>
<keyword evidence="4" id="KW-0206">Cytoskeleton</keyword>
<keyword evidence="5" id="KW-0175">Coiled coil</keyword>
<evidence type="ECO:0000256" key="3">
    <source>
        <dbReference type="ARBA" id="ARBA00023175"/>
    </source>
</evidence>
<comment type="subcellular location">
    <subcellularLocation>
        <location evidence="1">Cytoplasm</location>
        <location evidence="1">Cytoskeleton</location>
    </subcellularLocation>
</comment>
<comment type="caution">
    <text evidence="7">The sequence shown here is derived from an EMBL/GenBank/DDBJ whole genome shotgun (WGS) entry which is preliminary data.</text>
</comment>
<protein>
    <recommendedName>
        <fullName evidence="9">Chromosome partition protein Smc</fullName>
    </recommendedName>
</protein>
<evidence type="ECO:0000256" key="4">
    <source>
        <dbReference type="ARBA" id="ARBA00023212"/>
    </source>
</evidence>
<evidence type="ECO:0000256" key="2">
    <source>
        <dbReference type="ARBA" id="ARBA00022490"/>
    </source>
</evidence>
<dbReference type="InterPro" id="IPR047149">
    <property type="entry name" value="KIF11-like"/>
</dbReference>
<feature type="coiled-coil region" evidence="5">
    <location>
        <begin position="192"/>
        <end position="335"/>
    </location>
</feature>